<accession>A0A2Z5G0M4</accession>
<feature type="transmembrane region" description="Helical" evidence="1">
    <location>
        <begin position="78"/>
        <end position="98"/>
    </location>
</feature>
<sequence>MARAVAYSHYLGGVSSYFNARGSFDSTPLDVPTGNRQPGCLCRFSRWALAPQLDSLSACPKACSSSWVHMKYTEKTPIIMSLVLGIIMAFIAYGRLALAPL</sequence>
<organism evidence="2 3">
    <name type="scientific">Acidisarcina polymorpha</name>
    <dbReference type="NCBI Taxonomy" id="2211140"/>
    <lineage>
        <taxon>Bacteria</taxon>
        <taxon>Pseudomonadati</taxon>
        <taxon>Acidobacteriota</taxon>
        <taxon>Terriglobia</taxon>
        <taxon>Terriglobales</taxon>
        <taxon>Acidobacteriaceae</taxon>
        <taxon>Acidisarcina</taxon>
    </lineage>
</organism>
<keyword evidence="3" id="KW-1185">Reference proteome</keyword>
<dbReference type="KEGG" id="abas:ACPOL_3257"/>
<dbReference type="EMBL" id="CP030840">
    <property type="protein sequence ID" value="AXC12550.1"/>
    <property type="molecule type" value="Genomic_DNA"/>
</dbReference>
<protein>
    <submittedName>
        <fullName evidence="2">Uncharacterized protein</fullName>
    </submittedName>
</protein>
<evidence type="ECO:0000313" key="3">
    <source>
        <dbReference type="Proteomes" id="UP000253606"/>
    </source>
</evidence>
<gene>
    <name evidence="2" type="ORF">ACPOL_3257</name>
</gene>
<keyword evidence="1" id="KW-0812">Transmembrane</keyword>
<dbReference type="Proteomes" id="UP000253606">
    <property type="component" value="Chromosome"/>
</dbReference>
<reference evidence="2 3" key="1">
    <citation type="journal article" date="2018" name="Front. Microbiol.">
        <title>Hydrolytic Capabilities as a Key to Environmental Success: Chitinolytic and Cellulolytic Acidobacteria From Acidic Sub-arctic Soils and Boreal Peatlands.</title>
        <authorList>
            <person name="Belova S.E."/>
            <person name="Ravin N.V."/>
            <person name="Pankratov T.A."/>
            <person name="Rakitin A.L."/>
            <person name="Ivanova A.A."/>
            <person name="Beletsky A.V."/>
            <person name="Mardanov A.V."/>
            <person name="Sinninghe Damste J.S."/>
            <person name="Dedysh S.N."/>
        </authorList>
    </citation>
    <scope>NUCLEOTIDE SEQUENCE [LARGE SCALE GENOMIC DNA]</scope>
    <source>
        <strain evidence="2 3">SBC82</strain>
    </source>
</reference>
<dbReference type="AlphaFoldDB" id="A0A2Z5G0M4"/>
<evidence type="ECO:0000256" key="1">
    <source>
        <dbReference type="SAM" id="Phobius"/>
    </source>
</evidence>
<evidence type="ECO:0000313" key="2">
    <source>
        <dbReference type="EMBL" id="AXC12550.1"/>
    </source>
</evidence>
<keyword evidence="1" id="KW-0472">Membrane</keyword>
<name>A0A2Z5G0M4_9BACT</name>
<proteinExistence type="predicted"/>
<keyword evidence="1" id="KW-1133">Transmembrane helix</keyword>